<dbReference type="GO" id="GO:0003824">
    <property type="term" value="F:catalytic activity"/>
    <property type="evidence" value="ECO:0007669"/>
    <property type="project" value="UniProtKB-ARBA"/>
</dbReference>
<feature type="domain" description="AB hydrolase-1" evidence="2">
    <location>
        <begin position="63"/>
        <end position="302"/>
    </location>
</feature>
<evidence type="ECO:0000259" key="2">
    <source>
        <dbReference type="Pfam" id="PF12697"/>
    </source>
</evidence>
<comment type="caution">
    <text evidence="3">The sequence shown here is derived from an EMBL/GenBank/DDBJ whole genome shotgun (WGS) entry which is preliminary data.</text>
</comment>
<evidence type="ECO:0000313" key="3">
    <source>
        <dbReference type="EMBL" id="KFG74893.1"/>
    </source>
</evidence>
<accession>A0A086N175</accession>
<feature type="compositionally biased region" description="Low complexity" evidence="1">
    <location>
        <begin position="306"/>
        <end position="317"/>
    </location>
</feature>
<sequence>MASLERQFAAGMAGLVGTSLLTGAITRFTGERERARRCMLHERPDGSLVEVDVHIPPQARRAVLLDNGMGAPQEYWDWVCDALPADMGYVRFNRPGYGLSTPDTRYGLEPRFELFQELRDTYLAGLPVVLAGHSLGGYFVAAYASMHPDAAEGVTHVVMIDATEVVSLRHARRTDVDRWSHQRMVMEQVFAATGLSVFRPAMNAHQQYRPETNRSYRAFLAAPRTWATAHREYRDAQTYPELSDLDCPLTVITAENNIGDNTLHAGVQARLAVISRQARHHFVLGSDHESLLAVPKHAEEVAGLIAGEPPAGPLGPAWQPSTTERRADGGTTDRQEELARS</sequence>
<feature type="region of interest" description="Disordered" evidence="1">
    <location>
        <begin position="306"/>
        <end position="341"/>
    </location>
</feature>
<dbReference type="AlphaFoldDB" id="A0A086N175"/>
<dbReference type="Pfam" id="PF12697">
    <property type="entry name" value="Abhydrolase_6"/>
    <property type="match status" value="1"/>
</dbReference>
<dbReference type="InterPro" id="IPR000073">
    <property type="entry name" value="AB_hydrolase_1"/>
</dbReference>
<dbReference type="EMBL" id="JNFQ01000001">
    <property type="protein sequence ID" value="KFG74893.1"/>
    <property type="molecule type" value="Genomic_DNA"/>
</dbReference>
<dbReference type="RefSeq" id="WP_043371861.1">
    <property type="nucleotide sequence ID" value="NZ_KN039946.1"/>
</dbReference>
<evidence type="ECO:0000256" key="1">
    <source>
        <dbReference type="SAM" id="MobiDB-lite"/>
    </source>
</evidence>
<dbReference type="STRING" id="1915400.FM21_01655"/>
<dbReference type="Proteomes" id="UP000029095">
    <property type="component" value="Unassembled WGS sequence"/>
</dbReference>
<dbReference type="PANTHER" id="PTHR42886">
    <property type="entry name" value="RE40534P-RELATED"/>
    <property type="match status" value="1"/>
</dbReference>
<keyword evidence="4" id="KW-1185">Reference proteome</keyword>
<organism evidence="3 4">
    <name type="scientific">Streptomyces mutabilis</name>
    <dbReference type="NCBI Taxonomy" id="67332"/>
    <lineage>
        <taxon>Bacteria</taxon>
        <taxon>Bacillati</taxon>
        <taxon>Actinomycetota</taxon>
        <taxon>Actinomycetes</taxon>
        <taxon>Kitasatosporales</taxon>
        <taxon>Streptomycetaceae</taxon>
        <taxon>Streptomyces</taxon>
    </lineage>
</organism>
<gene>
    <name evidence="3" type="ORF">FM21_01655</name>
</gene>
<dbReference type="SUPFAM" id="SSF53474">
    <property type="entry name" value="alpha/beta-Hydrolases"/>
    <property type="match status" value="1"/>
</dbReference>
<evidence type="ECO:0000313" key="4">
    <source>
        <dbReference type="Proteomes" id="UP000029095"/>
    </source>
</evidence>
<name>A0A086N175_9ACTN</name>
<feature type="compositionally biased region" description="Basic and acidic residues" evidence="1">
    <location>
        <begin position="323"/>
        <end position="341"/>
    </location>
</feature>
<reference evidence="3 4" key="1">
    <citation type="submission" date="2014-05" db="EMBL/GenBank/DDBJ databases">
        <title>Complete genome sequence of the Streptomyces mutabilis TRM45540.</title>
        <authorList>
            <person name="Luo X."/>
            <person name="Zhang L."/>
        </authorList>
    </citation>
    <scope>NUCLEOTIDE SEQUENCE [LARGE SCALE GENOMIC DNA]</scope>
    <source>
        <strain evidence="3 4">TRM45540</strain>
    </source>
</reference>
<dbReference type="PANTHER" id="PTHR42886:SF29">
    <property type="entry name" value="PUMMELIG, ISOFORM A"/>
    <property type="match status" value="1"/>
</dbReference>
<proteinExistence type="predicted"/>
<dbReference type="HOGENOM" id="CLU_813590_0_0_11"/>
<dbReference type="Gene3D" id="3.40.50.1820">
    <property type="entry name" value="alpha/beta hydrolase"/>
    <property type="match status" value="1"/>
</dbReference>
<dbReference type="InterPro" id="IPR029058">
    <property type="entry name" value="AB_hydrolase_fold"/>
</dbReference>
<protein>
    <recommendedName>
        <fullName evidence="2">AB hydrolase-1 domain-containing protein</fullName>
    </recommendedName>
</protein>